<evidence type="ECO:0000313" key="3">
    <source>
        <dbReference type="Proteomes" id="UP001333818"/>
    </source>
</evidence>
<dbReference type="CDD" id="cd00093">
    <property type="entry name" value="HTH_XRE"/>
    <property type="match status" value="1"/>
</dbReference>
<dbReference type="Gene3D" id="1.10.260.40">
    <property type="entry name" value="lambda repressor-like DNA-binding domains"/>
    <property type="match status" value="1"/>
</dbReference>
<name>A0AAW9Q2H5_9CYAN</name>
<gene>
    <name evidence="2" type="ORF">V2H45_21490</name>
</gene>
<accession>A0AAW9Q2H5</accession>
<dbReference type="InterPro" id="IPR001387">
    <property type="entry name" value="Cro/C1-type_HTH"/>
</dbReference>
<dbReference type="Pfam" id="PF01381">
    <property type="entry name" value="HTH_3"/>
    <property type="match status" value="1"/>
</dbReference>
<feature type="domain" description="HTH cro/C1-type" evidence="1">
    <location>
        <begin position="43"/>
        <end position="97"/>
    </location>
</feature>
<dbReference type="SMART" id="SM00530">
    <property type="entry name" value="HTH_XRE"/>
    <property type="match status" value="1"/>
</dbReference>
<proteinExistence type="predicted"/>
<organism evidence="2 3">
    <name type="scientific">Tumidithrix elongata BACA0141</name>
    <dbReference type="NCBI Taxonomy" id="2716417"/>
    <lineage>
        <taxon>Bacteria</taxon>
        <taxon>Bacillati</taxon>
        <taxon>Cyanobacteriota</taxon>
        <taxon>Cyanophyceae</taxon>
        <taxon>Pseudanabaenales</taxon>
        <taxon>Pseudanabaenaceae</taxon>
        <taxon>Tumidithrix</taxon>
        <taxon>Tumidithrix elongata</taxon>
    </lineage>
</organism>
<comment type="caution">
    <text evidence="2">The sequence shown here is derived from an EMBL/GenBank/DDBJ whole genome shotgun (WGS) entry which is preliminary data.</text>
</comment>
<dbReference type="AlphaFoldDB" id="A0AAW9Q2H5"/>
<dbReference type="EMBL" id="JAZBJZ010000125">
    <property type="protein sequence ID" value="MEE3719321.1"/>
    <property type="molecule type" value="Genomic_DNA"/>
</dbReference>
<protein>
    <submittedName>
        <fullName evidence="2">Helix-turn-helix transcriptional regulator</fullName>
    </submittedName>
</protein>
<dbReference type="GO" id="GO:0003677">
    <property type="term" value="F:DNA binding"/>
    <property type="evidence" value="ECO:0007669"/>
    <property type="project" value="InterPro"/>
</dbReference>
<dbReference type="InterPro" id="IPR010982">
    <property type="entry name" value="Lambda_DNA-bd_dom_sf"/>
</dbReference>
<reference evidence="2" key="1">
    <citation type="submission" date="2024-01" db="EMBL/GenBank/DDBJ databases">
        <title>Bank of Algae and Cyanobacteria of the Azores (BACA) strain genomes.</title>
        <authorList>
            <person name="Luz R."/>
            <person name="Cordeiro R."/>
            <person name="Fonseca A."/>
            <person name="Goncalves V."/>
        </authorList>
    </citation>
    <scope>NUCLEOTIDE SEQUENCE</scope>
    <source>
        <strain evidence="2">BACA0141</strain>
    </source>
</reference>
<dbReference type="SUPFAM" id="SSF47413">
    <property type="entry name" value="lambda repressor-like DNA-binding domains"/>
    <property type="match status" value="1"/>
</dbReference>
<dbReference type="Proteomes" id="UP001333818">
    <property type="component" value="Unassembled WGS sequence"/>
</dbReference>
<keyword evidence="3" id="KW-1185">Reference proteome</keyword>
<dbReference type="RefSeq" id="WP_330485758.1">
    <property type="nucleotide sequence ID" value="NZ_JAZBJZ010000125.1"/>
</dbReference>
<dbReference type="PROSITE" id="PS50943">
    <property type="entry name" value="HTH_CROC1"/>
    <property type="match status" value="1"/>
</dbReference>
<evidence type="ECO:0000313" key="2">
    <source>
        <dbReference type="EMBL" id="MEE3719321.1"/>
    </source>
</evidence>
<evidence type="ECO:0000259" key="1">
    <source>
        <dbReference type="PROSITE" id="PS50943"/>
    </source>
</evidence>
<sequence length="103" mass="11285">MDSEALKRLEAAGWHSGTVAELFGLTPEESELIELRLALSKRIKQLRLEKNLTQKALGKQIGTSQSRVAKIEAGDPSVSMDLMFRCGFALGSSRRDLLLAISV</sequence>